<dbReference type="Gene3D" id="1.10.443.10">
    <property type="entry name" value="Intergrase catalytic core"/>
    <property type="match status" value="1"/>
</dbReference>
<comment type="similarity">
    <text evidence="1">Belongs to the 'phage' integrase family.</text>
</comment>
<keyword evidence="4" id="KW-0233">DNA recombination</keyword>
<feature type="domain" description="Core-binding (CB)" evidence="7">
    <location>
        <begin position="4"/>
        <end position="80"/>
    </location>
</feature>
<gene>
    <name evidence="8" type="ORF">WJ33_30260</name>
</gene>
<evidence type="ECO:0000256" key="3">
    <source>
        <dbReference type="ARBA" id="ARBA00023125"/>
    </source>
</evidence>
<dbReference type="InterPro" id="IPR013762">
    <property type="entry name" value="Integrase-like_cat_sf"/>
</dbReference>
<dbReference type="InterPro" id="IPR011010">
    <property type="entry name" value="DNA_brk_join_enz"/>
</dbReference>
<dbReference type="Proteomes" id="UP000064029">
    <property type="component" value="Unassembled WGS sequence"/>
</dbReference>
<sequence length="313" mass="35474">MKPEELESQLAQYLDHRESLRYRQTHRGVLTQFVRDYTIEHPGEPVRVEHVLSWIMRVSRAPQTQSAILGTVRGFLRFVQVADPATAVPDGHLLRSPIRTPPFIWNAEQLRSILEAAANVRPRGGLRANAYVTVLGLLASSGLRIGEALRLEVSDVHLDGAMPHLVVRETKFKKSRIVPLHPTAADHLRQYADRRSRRCHARQAHAFFATDRGQPLDQKYLERWFSGVTDKLGLRRPGGRRPTLHSLRHTFAVNRLTQWYNEQVPVWDLIPNLSVYLGHVSPSDSYWYISATPGLLAGASDRFAMFATSGGEE</sequence>
<evidence type="ECO:0000259" key="6">
    <source>
        <dbReference type="PROSITE" id="PS51898"/>
    </source>
</evidence>
<feature type="domain" description="Tyr recombinase" evidence="6">
    <location>
        <begin position="100"/>
        <end position="301"/>
    </location>
</feature>
<dbReference type="GO" id="GO:0015074">
    <property type="term" value="P:DNA integration"/>
    <property type="evidence" value="ECO:0007669"/>
    <property type="project" value="UniProtKB-KW"/>
</dbReference>
<dbReference type="Pfam" id="PF00589">
    <property type="entry name" value="Phage_integrase"/>
    <property type="match status" value="1"/>
</dbReference>
<dbReference type="InterPro" id="IPR050090">
    <property type="entry name" value="Tyrosine_recombinase_XerCD"/>
</dbReference>
<dbReference type="GO" id="GO:0006310">
    <property type="term" value="P:DNA recombination"/>
    <property type="evidence" value="ECO:0007669"/>
    <property type="project" value="UniProtKB-KW"/>
</dbReference>
<keyword evidence="2" id="KW-0229">DNA integration</keyword>
<organism evidence="8 9">
    <name type="scientific">Burkholderia ubonensis</name>
    <dbReference type="NCBI Taxonomy" id="101571"/>
    <lineage>
        <taxon>Bacteria</taxon>
        <taxon>Pseudomonadati</taxon>
        <taxon>Pseudomonadota</taxon>
        <taxon>Betaproteobacteria</taxon>
        <taxon>Burkholderiales</taxon>
        <taxon>Burkholderiaceae</taxon>
        <taxon>Burkholderia</taxon>
        <taxon>Burkholderia cepacia complex</taxon>
    </lineage>
</organism>
<dbReference type="PROSITE" id="PS51900">
    <property type="entry name" value="CB"/>
    <property type="match status" value="1"/>
</dbReference>
<dbReference type="GO" id="GO:0003677">
    <property type="term" value="F:DNA binding"/>
    <property type="evidence" value="ECO:0007669"/>
    <property type="project" value="UniProtKB-UniRule"/>
</dbReference>
<accession>A0A103R6H1</accession>
<name>A0A103R6H1_9BURK</name>
<dbReference type="RefSeq" id="WP_059754681.1">
    <property type="nucleotide sequence ID" value="NZ_LOXM01000177.1"/>
</dbReference>
<evidence type="ECO:0000313" key="8">
    <source>
        <dbReference type="EMBL" id="KVG62123.1"/>
    </source>
</evidence>
<proteinExistence type="inferred from homology"/>
<evidence type="ECO:0000256" key="2">
    <source>
        <dbReference type="ARBA" id="ARBA00022908"/>
    </source>
</evidence>
<dbReference type="InterPro" id="IPR002104">
    <property type="entry name" value="Integrase_catalytic"/>
</dbReference>
<dbReference type="InterPro" id="IPR044068">
    <property type="entry name" value="CB"/>
</dbReference>
<evidence type="ECO:0000313" key="9">
    <source>
        <dbReference type="Proteomes" id="UP000064029"/>
    </source>
</evidence>
<dbReference type="SUPFAM" id="SSF56349">
    <property type="entry name" value="DNA breaking-rejoining enzymes"/>
    <property type="match status" value="1"/>
</dbReference>
<dbReference type="OrthoDB" id="662444at2"/>
<dbReference type="PROSITE" id="PS51898">
    <property type="entry name" value="TYR_RECOMBINASE"/>
    <property type="match status" value="1"/>
</dbReference>
<evidence type="ECO:0000256" key="1">
    <source>
        <dbReference type="ARBA" id="ARBA00008857"/>
    </source>
</evidence>
<evidence type="ECO:0000259" key="7">
    <source>
        <dbReference type="PROSITE" id="PS51900"/>
    </source>
</evidence>
<reference evidence="8 9" key="1">
    <citation type="submission" date="2015-11" db="EMBL/GenBank/DDBJ databases">
        <title>Expanding the genomic diversity of Burkholderia species for the development of highly accurate diagnostics.</title>
        <authorList>
            <person name="Sahl J."/>
            <person name="Keim P."/>
            <person name="Wagner D."/>
        </authorList>
    </citation>
    <scope>NUCLEOTIDE SEQUENCE [LARGE SCALE GENOMIC DNA]</scope>
    <source>
        <strain evidence="8 9">MSMB2036</strain>
    </source>
</reference>
<dbReference type="EMBL" id="LOXM01000177">
    <property type="protein sequence ID" value="KVG62123.1"/>
    <property type="molecule type" value="Genomic_DNA"/>
</dbReference>
<evidence type="ECO:0000256" key="4">
    <source>
        <dbReference type="ARBA" id="ARBA00023172"/>
    </source>
</evidence>
<dbReference type="AlphaFoldDB" id="A0A103R6H1"/>
<evidence type="ECO:0000256" key="5">
    <source>
        <dbReference type="PROSITE-ProRule" id="PRU01248"/>
    </source>
</evidence>
<evidence type="ECO:0008006" key="10">
    <source>
        <dbReference type="Google" id="ProtNLM"/>
    </source>
</evidence>
<comment type="caution">
    <text evidence="8">The sequence shown here is derived from an EMBL/GenBank/DDBJ whole genome shotgun (WGS) entry which is preliminary data.</text>
</comment>
<protein>
    <recommendedName>
        <fullName evidence="10">Integrase</fullName>
    </recommendedName>
</protein>
<dbReference type="PANTHER" id="PTHR30349">
    <property type="entry name" value="PHAGE INTEGRASE-RELATED"/>
    <property type="match status" value="1"/>
</dbReference>
<keyword evidence="3 5" id="KW-0238">DNA-binding</keyword>
<dbReference type="PANTHER" id="PTHR30349:SF41">
    <property type="entry name" value="INTEGRASE_RECOMBINASE PROTEIN MJ0367-RELATED"/>
    <property type="match status" value="1"/>
</dbReference>